<feature type="non-terminal residue" evidence="2">
    <location>
        <position position="1"/>
    </location>
</feature>
<accession>A0A699QMN1</accession>
<protein>
    <submittedName>
        <fullName evidence="2">Uncharacterized protein</fullName>
    </submittedName>
</protein>
<feature type="compositionally biased region" description="Basic and acidic residues" evidence="1">
    <location>
        <begin position="26"/>
        <end position="38"/>
    </location>
</feature>
<dbReference type="EMBL" id="BKCJ011037882">
    <property type="protein sequence ID" value="GFC72446.1"/>
    <property type="molecule type" value="Genomic_DNA"/>
</dbReference>
<organism evidence="2">
    <name type="scientific">Tanacetum cinerariifolium</name>
    <name type="common">Dalmatian daisy</name>
    <name type="synonym">Chrysanthemum cinerariifolium</name>
    <dbReference type="NCBI Taxonomy" id="118510"/>
    <lineage>
        <taxon>Eukaryota</taxon>
        <taxon>Viridiplantae</taxon>
        <taxon>Streptophyta</taxon>
        <taxon>Embryophyta</taxon>
        <taxon>Tracheophyta</taxon>
        <taxon>Spermatophyta</taxon>
        <taxon>Magnoliopsida</taxon>
        <taxon>eudicotyledons</taxon>
        <taxon>Gunneridae</taxon>
        <taxon>Pentapetalae</taxon>
        <taxon>asterids</taxon>
        <taxon>campanulids</taxon>
        <taxon>Asterales</taxon>
        <taxon>Asteraceae</taxon>
        <taxon>Asteroideae</taxon>
        <taxon>Anthemideae</taxon>
        <taxon>Anthemidinae</taxon>
        <taxon>Tanacetum</taxon>
    </lineage>
</organism>
<reference evidence="2" key="1">
    <citation type="journal article" date="2019" name="Sci. Rep.">
        <title>Draft genome of Tanacetum cinerariifolium, the natural source of mosquito coil.</title>
        <authorList>
            <person name="Yamashiro T."/>
            <person name="Shiraishi A."/>
            <person name="Satake H."/>
            <person name="Nakayama K."/>
        </authorList>
    </citation>
    <scope>NUCLEOTIDE SEQUENCE</scope>
</reference>
<name>A0A699QMN1_TANCI</name>
<sequence>RGKEETNDNDDMAADGGINWKHTKMLVKEAEKETEAKNGTKNKPIKRTEREETLKVSSSQPVGYYLKYRINEKLIEELVDNHRFNDSFSEIQVGKVKGKTYNLLPRRPVYEAIPRKKIARKEDIGGNFEIPCNIGDLKHMNALVDQGSNVNVMPSLPT</sequence>
<proteinExistence type="predicted"/>
<evidence type="ECO:0000313" key="2">
    <source>
        <dbReference type="EMBL" id="GFC72446.1"/>
    </source>
</evidence>
<dbReference type="AlphaFoldDB" id="A0A699QMN1"/>
<feature type="region of interest" description="Disordered" evidence="1">
    <location>
        <begin position="1"/>
        <end position="54"/>
    </location>
</feature>
<comment type="caution">
    <text evidence="2">The sequence shown here is derived from an EMBL/GenBank/DDBJ whole genome shotgun (WGS) entry which is preliminary data.</text>
</comment>
<gene>
    <name evidence="2" type="ORF">Tci_844416</name>
</gene>
<evidence type="ECO:0000256" key="1">
    <source>
        <dbReference type="SAM" id="MobiDB-lite"/>
    </source>
</evidence>